<dbReference type="Pfam" id="PF16087">
    <property type="entry name" value="DUF4817"/>
    <property type="match status" value="1"/>
</dbReference>
<dbReference type="PANTHER" id="PTHR47326:SF1">
    <property type="entry name" value="HTH PSQ-TYPE DOMAIN-CONTAINING PROTEIN"/>
    <property type="match status" value="1"/>
</dbReference>
<dbReference type="PANTHER" id="PTHR47326">
    <property type="entry name" value="TRANSPOSABLE ELEMENT TC3 TRANSPOSASE-LIKE PROTEIN"/>
    <property type="match status" value="1"/>
</dbReference>
<dbReference type="GO" id="GO:0003676">
    <property type="term" value="F:nucleic acid binding"/>
    <property type="evidence" value="ECO:0007669"/>
    <property type="project" value="InterPro"/>
</dbReference>
<evidence type="ECO:0000313" key="3">
    <source>
        <dbReference type="Proteomes" id="UP001162162"/>
    </source>
</evidence>
<proteinExistence type="predicted"/>
<organism evidence="2 3">
    <name type="scientific">Aromia moschata</name>
    <dbReference type="NCBI Taxonomy" id="1265417"/>
    <lineage>
        <taxon>Eukaryota</taxon>
        <taxon>Metazoa</taxon>
        <taxon>Ecdysozoa</taxon>
        <taxon>Arthropoda</taxon>
        <taxon>Hexapoda</taxon>
        <taxon>Insecta</taxon>
        <taxon>Pterygota</taxon>
        <taxon>Neoptera</taxon>
        <taxon>Endopterygota</taxon>
        <taxon>Coleoptera</taxon>
        <taxon>Polyphaga</taxon>
        <taxon>Cucujiformia</taxon>
        <taxon>Chrysomeloidea</taxon>
        <taxon>Cerambycidae</taxon>
        <taxon>Cerambycinae</taxon>
        <taxon>Callichromatini</taxon>
        <taxon>Aromia</taxon>
    </lineage>
</organism>
<dbReference type="InterPro" id="IPR032135">
    <property type="entry name" value="DUF4817"/>
</dbReference>
<name>A0AAV8XHT4_9CUCU</name>
<dbReference type="AlphaFoldDB" id="A0AAV8XHT4"/>
<protein>
    <recommendedName>
        <fullName evidence="1">DUF4817 domain-containing protein</fullName>
    </recommendedName>
</protein>
<dbReference type="Proteomes" id="UP001162162">
    <property type="component" value="Unassembled WGS sequence"/>
</dbReference>
<comment type="caution">
    <text evidence="2">The sequence shown here is derived from an EMBL/GenBank/DDBJ whole genome shotgun (WGS) entry which is preliminary data.</text>
</comment>
<feature type="domain" description="DUF4817" evidence="1">
    <location>
        <begin position="8"/>
        <end position="57"/>
    </location>
</feature>
<accession>A0AAV8XHT4</accession>
<evidence type="ECO:0000259" key="1">
    <source>
        <dbReference type="Pfam" id="PF16087"/>
    </source>
</evidence>
<sequence>MPFQFSNEDYANIIFVYGFCDGNGRAAKREYQRRFPNRRVPSHKTFSKVFQFTKEHGKFPSMLRHEHTCIPRGFRQEQEILQVVRNNPSTSVRRINKDMANIKKENLYPFHVKKVQRIEDGDDVPRLAFCRWILAHRRTISRILFTDEAQFTRDGINNTRNNHIWATENPLPKNSQHRFNINVWCGIYKNHLIGPHIFEGRLTVLRKDCSDEEHSVGVLGSVFNDPHISIRQIESEYDISRSSVQRIIKSAKIRPFKIHLHQGLEPGDYERMAFLAWLATAHEDGNIISILWTDESRFHNNGTINRHIDNHHWMRETNFQRIWGINVWCGMIDGYIIGPKVYGGTLTGEVYLEFLPGECLDFLENLPLEIRINMHFQQNGAPPSQF</sequence>
<evidence type="ECO:0000313" key="2">
    <source>
        <dbReference type="EMBL" id="KAJ8938374.1"/>
    </source>
</evidence>
<reference evidence="2" key="1">
    <citation type="journal article" date="2023" name="Insect Mol. Biol.">
        <title>Genome sequencing provides insights into the evolution of gene families encoding plant cell wall-degrading enzymes in longhorned beetles.</title>
        <authorList>
            <person name="Shin N.R."/>
            <person name="Okamura Y."/>
            <person name="Kirsch R."/>
            <person name="Pauchet Y."/>
        </authorList>
    </citation>
    <scope>NUCLEOTIDE SEQUENCE</scope>
    <source>
        <strain evidence="2">AMC_N1</strain>
    </source>
</reference>
<keyword evidence="3" id="KW-1185">Reference proteome</keyword>
<dbReference type="EMBL" id="JAPWTK010000561">
    <property type="protein sequence ID" value="KAJ8938374.1"/>
    <property type="molecule type" value="Genomic_DNA"/>
</dbReference>
<dbReference type="Gene3D" id="3.30.420.10">
    <property type="entry name" value="Ribonuclease H-like superfamily/Ribonuclease H"/>
    <property type="match status" value="2"/>
</dbReference>
<dbReference type="InterPro" id="IPR036397">
    <property type="entry name" value="RNaseH_sf"/>
</dbReference>
<gene>
    <name evidence="2" type="ORF">NQ318_022872</name>
</gene>